<sequence>MGKSSGNVLIMFPDQVSDVFISKLRLCDDYQSLVLCVPNRNEADRLSQVGFQHVYVMNYGDKRKFIEMVGPFVQKIIVVESGFLECCQTIELIRSIYNIPLYVIKSDTRYISRVYKELGADYVIYNKTGNIQFLLSS</sequence>
<organism evidence="1 2">
    <name type="scientific">Fictibacillus phosphorivorans</name>
    <dbReference type="NCBI Taxonomy" id="1221500"/>
    <lineage>
        <taxon>Bacteria</taxon>
        <taxon>Bacillati</taxon>
        <taxon>Bacillota</taxon>
        <taxon>Bacilli</taxon>
        <taxon>Bacillales</taxon>
        <taxon>Fictibacillaceae</taxon>
        <taxon>Fictibacillus</taxon>
    </lineage>
</organism>
<protein>
    <recommendedName>
        <fullName evidence="3">RCK N-terminal domain-containing protein</fullName>
    </recommendedName>
</protein>
<dbReference type="EMBL" id="CP015378">
    <property type="protein sequence ID" value="ANC76409.1"/>
    <property type="molecule type" value="Genomic_DNA"/>
</dbReference>
<keyword evidence="2" id="KW-1185">Reference proteome</keyword>
<dbReference type="Proteomes" id="UP000076623">
    <property type="component" value="Chromosome"/>
</dbReference>
<dbReference type="RefSeq" id="WP_066392486.1">
    <property type="nucleotide sequence ID" value="NZ_CP015378.1"/>
</dbReference>
<dbReference type="AlphaFoldDB" id="A0A161IIN8"/>
<reference evidence="1 2" key="1">
    <citation type="submission" date="2016-04" db="EMBL/GenBank/DDBJ databases">
        <title>Complete genome sequence of Fictibacillus phosphorivorans G25-29, a strain toxic to nematodes.</title>
        <authorList>
            <person name="Zheng Z."/>
        </authorList>
    </citation>
    <scope>NUCLEOTIDE SEQUENCE [LARGE SCALE GENOMIC DNA]</scope>
    <source>
        <strain evidence="1 2">G25-29</strain>
    </source>
</reference>
<evidence type="ECO:0000313" key="2">
    <source>
        <dbReference type="Proteomes" id="UP000076623"/>
    </source>
</evidence>
<dbReference type="KEGG" id="fpn:ABE65_006175"/>
<gene>
    <name evidence="1" type="ORF">ABE65_006175</name>
</gene>
<accession>A0A161IIN8</accession>
<proteinExistence type="predicted"/>
<evidence type="ECO:0008006" key="3">
    <source>
        <dbReference type="Google" id="ProtNLM"/>
    </source>
</evidence>
<name>A0A161IIN8_9BACL</name>
<evidence type="ECO:0000313" key="1">
    <source>
        <dbReference type="EMBL" id="ANC76409.1"/>
    </source>
</evidence>